<feature type="transmembrane region" description="Helical" evidence="6">
    <location>
        <begin position="130"/>
        <end position="152"/>
    </location>
</feature>
<feature type="transmembrane region" description="Helical" evidence="6">
    <location>
        <begin position="83"/>
        <end position="109"/>
    </location>
</feature>
<evidence type="ECO:0000256" key="2">
    <source>
        <dbReference type="ARBA" id="ARBA00022692"/>
    </source>
</evidence>
<evidence type="ECO:0000256" key="1">
    <source>
        <dbReference type="ARBA" id="ARBA00004370"/>
    </source>
</evidence>
<name>A0A401WF75_STREY</name>
<feature type="region of interest" description="Disordered" evidence="5">
    <location>
        <begin position="1"/>
        <end position="75"/>
    </location>
</feature>
<evidence type="ECO:0000313" key="7">
    <source>
        <dbReference type="EMBL" id="GCD47930.1"/>
    </source>
</evidence>
<proteinExistence type="predicted"/>
<accession>A0A401WF75</accession>
<feature type="compositionally biased region" description="Low complexity" evidence="5">
    <location>
        <begin position="56"/>
        <end position="75"/>
    </location>
</feature>
<protein>
    <recommendedName>
        <fullName evidence="9">CD225/dispanin family protein</fullName>
    </recommendedName>
</protein>
<dbReference type="InterPro" id="IPR007593">
    <property type="entry name" value="CD225/Dispanin_fam"/>
</dbReference>
<evidence type="ECO:0000256" key="3">
    <source>
        <dbReference type="ARBA" id="ARBA00022989"/>
    </source>
</evidence>
<evidence type="ECO:0000313" key="8">
    <source>
        <dbReference type="Proteomes" id="UP000286746"/>
    </source>
</evidence>
<keyword evidence="8" id="KW-1185">Reference proteome</keyword>
<feature type="compositionally biased region" description="Pro residues" evidence="5">
    <location>
        <begin position="23"/>
        <end position="55"/>
    </location>
</feature>
<dbReference type="AlphaFoldDB" id="A0A401WF75"/>
<keyword evidence="4 6" id="KW-0472">Membrane</keyword>
<dbReference type="Proteomes" id="UP000286746">
    <property type="component" value="Unassembled WGS sequence"/>
</dbReference>
<keyword evidence="2 6" id="KW-0812">Transmembrane</keyword>
<comment type="caution">
    <text evidence="7">The sequence shown here is derived from an EMBL/GenBank/DDBJ whole genome shotgun (WGS) entry which is preliminary data.</text>
</comment>
<comment type="subcellular location">
    <subcellularLocation>
        <location evidence="1">Membrane</location>
    </subcellularLocation>
</comment>
<dbReference type="GO" id="GO:0016020">
    <property type="term" value="C:membrane"/>
    <property type="evidence" value="ECO:0007669"/>
    <property type="project" value="UniProtKB-SubCell"/>
</dbReference>
<evidence type="ECO:0000256" key="6">
    <source>
        <dbReference type="SAM" id="Phobius"/>
    </source>
</evidence>
<dbReference type="PANTHER" id="PTHR14948:SF25">
    <property type="entry name" value="DUF4190 DOMAIN-CONTAINING PROTEIN"/>
    <property type="match status" value="1"/>
</dbReference>
<dbReference type="EMBL" id="BHZD01000001">
    <property type="protein sequence ID" value="GCD47930.1"/>
    <property type="molecule type" value="Genomic_DNA"/>
</dbReference>
<evidence type="ECO:0000256" key="4">
    <source>
        <dbReference type="ARBA" id="ARBA00023136"/>
    </source>
</evidence>
<organism evidence="7 8">
    <name type="scientific">Streptomyces paromomycinus</name>
    <name type="common">Streptomyces rimosus subsp. paromomycinus</name>
    <dbReference type="NCBI Taxonomy" id="92743"/>
    <lineage>
        <taxon>Bacteria</taxon>
        <taxon>Bacillati</taxon>
        <taxon>Actinomycetota</taxon>
        <taxon>Actinomycetes</taxon>
        <taxon>Kitasatosporales</taxon>
        <taxon>Streptomycetaceae</taxon>
        <taxon>Streptomyces</taxon>
    </lineage>
</organism>
<dbReference type="Pfam" id="PF04505">
    <property type="entry name" value="CD225"/>
    <property type="match status" value="1"/>
</dbReference>
<evidence type="ECO:0000256" key="5">
    <source>
        <dbReference type="SAM" id="MobiDB-lite"/>
    </source>
</evidence>
<dbReference type="InterPro" id="IPR051423">
    <property type="entry name" value="CD225/Dispanin"/>
</dbReference>
<sequence>MAYPQGPPGEDWGDNTPWTKQSQPPPTGPPQPSQQPPQYQPPQYQPPQYQPPQYQPPQYQQSQYQPPQYGPGYQQYARPPQNYLIPAILVTLFCFLPTGIAAIVFATQVNAKAGTGDWAGAEAASKKAKLWTFISLGIGLVGGLLVILANAAGGGY</sequence>
<dbReference type="RefSeq" id="WP_125057940.1">
    <property type="nucleotide sequence ID" value="NZ_BHZD01000001.1"/>
</dbReference>
<reference evidence="7 8" key="1">
    <citation type="submission" date="2018-11" db="EMBL/GenBank/DDBJ databases">
        <title>Whole genome sequence of Streptomyces paromomycinus NBRC 15454(T).</title>
        <authorList>
            <person name="Komaki H."/>
            <person name="Tamura T."/>
        </authorList>
    </citation>
    <scope>NUCLEOTIDE SEQUENCE [LARGE SCALE GENOMIC DNA]</scope>
    <source>
        <strain evidence="7 8">NBRC 15454</strain>
    </source>
</reference>
<evidence type="ECO:0008006" key="9">
    <source>
        <dbReference type="Google" id="ProtNLM"/>
    </source>
</evidence>
<gene>
    <name evidence="7" type="ORF">GKJPGBOP_07725</name>
</gene>
<keyword evidence="3 6" id="KW-1133">Transmembrane helix</keyword>
<dbReference type="PANTHER" id="PTHR14948">
    <property type="entry name" value="NG5"/>
    <property type="match status" value="1"/>
</dbReference>